<name>A0ACC2KLJ4_PERAE</name>
<gene>
    <name evidence="1" type="ORF">MRB53_030450</name>
</gene>
<evidence type="ECO:0000313" key="2">
    <source>
        <dbReference type="Proteomes" id="UP001234297"/>
    </source>
</evidence>
<keyword evidence="2" id="KW-1185">Reference proteome</keyword>
<proteinExistence type="predicted"/>
<comment type="caution">
    <text evidence="1">The sequence shown here is derived from an EMBL/GenBank/DDBJ whole genome shotgun (WGS) entry which is preliminary data.</text>
</comment>
<protein>
    <submittedName>
        <fullName evidence="1">Uncharacterized protein</fullName>
    </submittedName>
</protein>
<evidence type="ECO:0000313" key="1">
    <source>
        <dbReference type="EMBL" id="KAJ8621921.1"/>
    </source>
</evidence>
<dbReference type="Proteomes" id="UP001234297">
    <property type="component" value="Chromosome 10"/>
</dbReference>
<accession>A0ACC2KLJ4</accession>
<organism evidence="1 2">
    <name type="scientific">Persea americana</name>
    <name type="common">Avocado</name>
    <dbReference type="NCBI Taxonomy" id="3435"/>
    <lineage>
        <taxon>Eukaryota</taxon>
        <taxon>Viridiplantae</taxon>
        <taxon>Streptophyta</taxon>
        <taxon>Embryophyta</taxon>
        <taxon>Tracheophyta</taxon>
        <taxon>Spermatophyta</taxon>
        <taxon>Magnoliopsida</taxon>
        <taxon>Magnoliidae</taxon>
        <taxon>Laurales</taxon>
        <taxon>Lauraceae</taxon>
        <taxon>Persea</taxon>
    </lineage>
</organism>
<dbReference type="EMBL" id="CM056818">
    <property type="protein sequence ID" value="KAJ8621921.1"/>
    <property type="molecule type" value="Genomic_DNA"/>
</dbReference>
<sequence length="67" mass="7213">MGRKLDGKIMARERGVFGIGVFLAGSDGCRAVEDADDAGKKNWSSPSFVPSPLVPRVNGLFLQEFQS</sequence>
<reference evidence="1 2" key="1">
    <citation type="journal article" date="2022" name="Hortic Res">
        <title>A haplotype resolved chromosomal level avocado genome allows analysis of novel avocado genes.</title>
        <authorList>
            <person name="Nath O."/>
            <person name="Fletcher S.J."/>
            <person name="Hayward A."/>
            <person name="Shaw L.M."/>
            <person name="Masouleh A.K."/>
            <person name="Furtado A."/>
            <person name="Henry R.J."/>
            <person name="Mitter N."/>
        </authorList>
    </citation>
    <scope>NUCLEOTIDE SEQUENCE [LARGE SCALE GENOMIC DNA]</scope>
    <source>
        <strain evidence="2">cv. Hass</strain>
    </source>
</reference>